<evidence type="ECO:0000313" key="15">
    <source>
        <dbReference type="Proteomes" id="UP001165287"/>
    </source>
</evidence>
<evidence type="ECO:0000259" key="13">
    <source>
        <dbReference type="PROSITE" id="PS50972"/>
    </source>
</evidence>
<dbReference type="SUPFAM" id="SSF51717">
    <property type="entry name" value="Dihydropteroate synthetase-like"/>
    <property type="match status" value="1"/>
</dbReference>
<dbReference type="PANTHER" id="PTHR20941">
    <property type="entry name" value="FOLATE SYNTHESIS PROTEINS"/>
    <property type="match status" value="1"/>
</dbReference>
<keyword evidence="9 12" id="KW-0460">Magnesium</keyword>
<dbReference type="Gene3D" id="3.20.20.20">
    <property type="entry name" value="Dihydropteroate synthase-like"/>
    <property type="match status" value="1"/>
</dbReference>
<dbReference type="Pfam" id="PF00809">
    <property type="entry name" value="Pterin_bind"/>
    <property type="match status" value="1"/>
</dbReference>
<dbReference type="PANTHER" id="PTHR20941:SF1">
    <property type="entry name" value="FOLIC ACID SYNTHESIS PROTEIN FOL1"/>
    <property type="match status" value="1"/>
</dbReference>
<evidence type="ECO:0000256" key="9">
    <source>
        <dbReference type="ARBA" id="ARBA00022842"/>
    </source>
</evidence>
<dbReference type="Proteomes" id="UP001165287">
    <property type="component" value="Unassembled WGS sequence"/>
</dbReference>
<dbReference type="EC" id="2.5.1.15" evidence="5 12"/>
<keyword evidence="15" id="KW-1185">Reference proteome</keyword>
<evidence type="ECO:0000256" key="8">
    <source>
        <dbReference type="ARBA" id="ARBA00022723"/>
    </source>
</evidence>
<keyword evidence="8 12" id="KW-0479">Metal-binding</keyword>
<dbReference type="InterPro" id="IPR011005">
    <property type="entry name" value="Dihydropteroate_synth-like_sf"/>
</dbReference>
<comment type="caution">
    <text evidence="14">The sequence shown here is derived from an EMBL/GenBank/DDBJ whole genome shotgun (WGS) entry which is preliminary data.</text>
</comment>
<evidence type="ECO:0000256" key="11">
    <source>
        <dbReference type="ARBA" id="ARBA00030193"/>
    </source>
</evidence>
<comment type="function">
    <text evidence="12">Catalyzes the condensation of para-aminobenzoate (pABA) with 6-hydroxymethyl-7,8-dihydropterin diphosphate (DHPt-PP) to form 7,8-dihydropteroate (H2Pte), the immediate precursor of folate derivatives.</text>
</comment>
<keyword evidence="7 12" id="KW-0808">Transferase</keyword>
<comment type="similarity">
    <text evidence="4 12">Belongs to the DHPS family.</text>
</comment>
<evidence type="ECO:0000256" key="5">
    <source>
        <dbReference type="ARBA" id="ARBA00012458"/>
    </source>
</evidence>
<accession>A0ABS7UST1</accession>
<evidence type="ECO:0000256" key="2">
    <source>
        <dbReference type="ARBA" id="ARBA00001946"/>
    </source>
</evidence>
<sequence>MSYKGRMKMETITKQETIECGKYRIHYNERTQIMGILNVTPDSFSDGGSYIDIDRAISHAKEMVKNGADIIDIGGESTRPGYQRISDQEEIERVVPVIERLSKEIEVPISIDTYKAEVAKYAVEAGATIINDIWGAKAQPEIAKVAADYNVPIILMHNRKDHDYDQIIPDMIVDLMESVKIAKDAGVKDDKIILDPGIGFAKTMEDNLTVMRHLDAFVQLGYPVLLATSRKSFIGHVLDLPPNERMEGTGASICLGIEKGCQLIRIHDVLEMSRMAKMMDAMLGKGG</sequence>
<comment type="pathway">
    <text evidence="3 12">Cofactor biosynthesis; tetrahydrofolate biosynthesis; 7,8-dihydrofolate from 2-amino-4-hydroxy-6-hydroxymethyl-7,8-dihydropteridine diphosphate and 4-aminobenzoate: step 1/2.</text>
</comment>
<dbReference type="CDD" id="cd00739">
    <property type="entry name" value="DHPS"/>
    <property type="match status" value="1"/>
</dbReference>
<keyword evidence="10 12" id="KW-0289">Folate biosynthesis</keyword>
<dbReference type="EMBL" id="JAIQUM010000027">
    <property type="protein sequence ID" value="MBZ5751196.1"/>
    <property type="molecule type" value="Genomic_DNA"/>
</dbReference>
<evidence type="ECO:0000256" key="12">
    <source>
        <dbReference type="RuleBase" id="RU361205"/>
    </source>
</evidence>
<proteinExistence type="inferred from homology"/>
<dbReference type="InterPro" id="IPR006390">
    <property type="entry name" value="DHP_synth_dom"/>
</dbReference>
<dbReference type="PROSITE" id="PS00793">
    <property type="entry name" value="DHPS_2"/>
    <property type="match status" value="1"/>
</dbReference>
<dbReference type="InterPro" id="IPR045031">
    <property type="entry name" value="DHP_synth-like"/>
</dbReference>
<evidence type="ECO:0000313" key="14">
    <source>
        <dbReference type="EMBL" id="MBZ5751196.1"/>
    </source>
</evidence>
<dbReference type="NCBIfam" id="TIGR01496">
    <property type="entry name" value="DHPS"/>
    <property type="match status" value="1"/>
</dbReference>
<evidence type="ECO:0000256" key="4">
    <source>
        <dbReference type="ARBA" id="ARBA00009503"/>
    </source>
</evidence>
<dbReference type="PROSITE" id="PS00792">
    <property type="entry name" value="DHPS_1"/>
    <property type="match status" value="1"/>
</dbReference>
<gene>
    <name evidence="14" type="primary">folP</name>
    <name evidence="14" type="ORF">K9V48_13280</name>
</gene>
<evidence type="ECO:0000256" key="6">
    <source>
        <dbReference type="ARBA" id="ARBA00016919"/>
    </source>
</evidence>
<reference evidence="14" key="1">
    <citation type="submission" date="2024-05" db="EMBL/GenBank/DDBJ databases">
        <title>Metabacillus sp. nov., isolated from the rhizosphere soil of tomato plants.</title>
        <authorList>
            <person name="Ma R."/>
        </authorList>
    </citation>
    <scope>NUCLEOTIDE SEQUENCE</scope>
    <source>
        <strain evidence="14">DBTR6</strain>
    </source>
</reference>
<comment type="catalytic activity">
    <reaction evidence="1">
        <text>(7,8-dihydropterin-6-yl)methyl diphosphate + 4-aminobenzoate = 7,8-dihydropteroate + diphosphate</text>
        <dbReference type="Rhea" id="RHEA:19949"/>
        <dbReference type="ChEBI" id="CHEBI:17836"/>
        <dbReference type="ChEBI" id="CHEBI:17839"/>
        <dbReference type="ChEBI" id="CHEBI:33019"/>
        <dbReference type="ChEBI" id="CHEBI:72950"/>
        <dbReference type="EC" id="2.5.1.15"/>
    </reaction>
</comment>
<organism evidence="14 15">
    <name type="scientific">Metabacillus rhizolycopersici</name>
    <dbReference type="NCBI Taxonomy" id="2875709"/>
    <lineage>
        <taxon>Bacteria</taxon>
        <taxon>Bacillati</taxon>
        <taxon>Bacillota</taxon>
        <taxon>Bacilli</taxon>
        <taxon>Bacillales</taxon>
        <taxon>Bacillaceae</taxon>
        <taxon>Metabacillus</taxon>
    </lineage>
</organism>
<evidence type="ECO:0000256" key="3">
    <source>
        <dbReference type="ARBA" id="ARBA00004763"/>
    </source>
</evidence>
<dbReference type="PROSITE" id="PS50972">
    <property type="entry name" value="PTERIN_BINDING"/>
    <property type="match status" value="1"/>
</dbReference>
<feature type="domain" description="Pterin-binding" evidence="13">
    <location>
        <begin position="31"/>
        <end position="277"/>
    </location>
</feature>
<evidence type="ECO:0000256" key="1">
    <source>
        <dbReference type="ARBA" id="ARBA00000012"/>
    </source>
</evidence>
<evidence type="ECO:0000256" key="10">
    <source>
        <dbReference type="ARBA" id="ARBA00022909"/>
    </source>
</evidence>
<dbReference type="InterPro" id="IPR000489">
    <property type="entry name" value="Pterin-binding_dom"/>
</dbReference>
<name>A0ABS7UST1_9BACI</name>
<evidence type="ECO:0000256" key="7">
    <source>
        <dbReference type="ARBA" id="ARBA00022679"/>
    </source>
</evidence>
<dbReference type="GO" id="GO:0004156">
    <property type="term" value="F:dihydropteroate synthase activity"/>
    <property type="evidence" value="ECO:0007669"/>
    <property type="project" value="UniProtKB-EC"/>
</dbReference>
<comment type="cofactor">
    <cofactor evidence="2 12">
        <name>Mg(2+)</name>
        <dbReference type="ChEBI" id="CHEBI:18420"/>
    </cofactor>
</comment>
<protein>
    <recommendedName>
        <fullName evidence="6 12">Dihydropteroate synthase</fullName>
        <shortName evidence="12">DHPS</shortName>
        <ecNumber evidence="5 12">2.5.1.15</ecNumber>
    </recommendedName>
    <alternativeName>
        <fullName evidence="11 12">Dihydropteroate pyrophosphorylase</fullName>
    </alternativeName>
</protein>